<dbReference type="SMART" id="SM00278">
    <property type="entry name" value="HhH1"/>
    <property type="match status" value="2"/>
</dbReference>
<dbReference type="RefSeq" id="WP_100264901.1">
    <property type="nucleotide sequence ID" value="NZ_CP018800.1"/>
</dbReference>
<dbReference type="InterPro" id="IPR051675">
    <property type="entry name" value="Endo/Exo/Phosphatase_dom_1"/>
</dbReference>
<feature type="signal peptide" evidence="1">
    <location>
        <begin position="1"/>
        <end position="23"/>
    </location>
</feature>
<organism evidence="3 4">
    <name type="scientific">Mariprofundus ferrinatatus</name>
    <dbReference type="NCBI Taxonomy" id="1921087"/>
    <lineage>
        <taxon>Bacteria</taxon>
        <taxon>Pseudomonadati</taxon>
        <taxon>Pseudomonadota</taxon>
        <taxon>Candidatius Mariprofundia</taxon>
        <taxon>Mariprofundales</taxon>
        <taxon>Mariprofundaceae</taxon>
        <taxon>Mariprofundus</taxon>
    </lineage>
</organism>
<dbReference type="Pfam" id="PF12836">
    <property type="entry name" value="HHH_3"/>
    <property type="match status" value="1"/>
</dbReference>
<dbReference type="GO" id="GO:0006281">
    <property type="term" value="P:DNA repair"/>
    <property type="evidence" value="ECO:0007669"/>
    <property type="project" value="InterPro"/>
</dbReference>
<dbReference type="GO" id="GO:0015627">
    <property type="term" value="C:type II protein secretion system complex"/>
    <property type="evidence" value="ECO:0007669"/>
    <property type="project" value="TreeGrafter"/>
</dbReference>
<dbReference type="Proteomes" id="UP000231637">
    <property type="component" value="Chromosome"/>
</dbReference>
<proteinExistence type="predicted"/>
<dbReference type="GO" id="GO:0015628">
    <property type="term" value="P:protein secretion by the type II secretion system"/>
    <property type="evidence" value="ECO:0007669"/>
    <property type="project" value="TreeGrafter"/>
</dbReference>
<feature type="domain" description="Helix-hairpin-helix DNA-binding motif class 1" evidence="2">
    <location>
        <begin position="35"/>
        <end position="54"/>
    </location>
</feature>
<dbReference type="EMBL" id="CP018800">
    <property type="protein sequence ID" value="ATX81437.1"/>
    <property type="molecule type" value="Genomic_DNA"/>
</dbReference>
<dbReference type="AlphaFoldDB" id="A0A2K8L2B7"/>
<evidence type="ECO:0000256" key="1">
    <source>
        <dbReference type="SAM" id="SignalP"/>
    </source>
</evidence>
<sequence>MKLKNILVSLFVAVFMLAAPVYAGDAVNLNTANVEQLTAVKGIGEKTAAAIVAYRDEHGAFAKVDDLLNVKGIGEKKLATIRDAVAVGGTDAEEKAAH</sequence>
<dbReference type="InterPro" id="IPR004509">
    <property type="entry name" value="Competence_ComEA_HhH"/>
</dbReference>
<gene>
    <name evidence="3" type="ORF">Ga0123462_0566</name>
</gene>
<dbReference type="NCBIfam" id="TIGR00426">
    <property type="entry name" value="competence protein ComEA helix-hairpin-helix repeat region"/>
    <property type="match status" value="1"/>
</dbReference>
<accession>A0A2K8L2B7</accession>
<evidence type="ECO:0000313" key="4">
    <source>
        <dbReference type="Proteomes" id="UP000231637"/>
    </source>
</evidence>
<dbReference type="GO" id="GO:0003677">
    <property type="term" value="F:DNA binding"/>
    <property type="evidence" value="ECO:0007669"/>
    <property type="project" value="InterPro"/>
</dbReference>
<evidence type="ECO:0000259" key="2">
    <source>
        <dbReference type="SMART" id="SM00278"/>
    </source>
</evidence>
<evidence type="ECO:0000313" key="3">
    <source>
        <dbReference type="EMBL" id="ATX81437.1"/>
    </source>
</evidence>
<keyword evidence="1" id="KW-0732">Signal</keyword>
<reference evidence="3 4" key="1">
    <citation type="submission" date="2016-12" db="EMBL/GenBank/DDBJ databases">
        <title>Isolation and genomic insights into novel planktonic Zetaproteobacteria from stratified waters of the Chesapeake Bay.</title>
        <authorList>
            <person name="McAllister S.M."/>
            <person name="Kato S."/>
            <person name="Chan C.S."/>
            <person name="Chiu B.K."/>
            <person name="Field E.K."/>
        </authorList>
    </citation>
    <scope>NUCLEOTIDE SEQUENCE [LARGE SCALE GENOMIC DNA]</scope>
    <source>
        <strain evidence="3 4">CP-8</strain>
    </source>
</reference>
<dbReference type="SUPFAM" id="SSF47781">
    <property type="entry name" value="RuvA domain 2-like"/>
    <property type="match status" value="1"/>
</dbReference>
<dbReference type="InterPro" id="IPR010994">
    <property type="entry name" value="RuvA_2-like"/>
</dbReference>
<name>A0A2K8L2B7_9PROT</name>
<protein>
    <submittedName>
        <fullName evidence="3">Competence protein ComEA</fullName>
    </submittedName>
</protein>
<keyword evidence="4" id="KW-1185">Reference proteome</keyword>
<feature type="domain" description="Helix-hairpin-helix DNA-binding motif class 1" evidence="2">
    <location>
        <begin position="65"/>
        <end position="84"/>
    </location>
</feature>
<dbReference type="PANTHER" id="PTHR21180:SF32">
    <property type="entry name" value="ENDONUCLEASE_EXONUCLEASE_PHOSPHATASE FAMILY DOMAIN-CONTAINING PROTEIN 1"/>
    <property type="match status" value="1"/>
</dbReference>
<dbReference type="InterPro" id="IPR003583">
    <property type="entry name" value="Hlx-hairpin-Hlx_DNA-bd_motif"/>
</dbReference>
<dbReference type="PANTHER" id="PTHR21180">
    <property type="entry name" value="ENDONUCLEASE/EXONUCLEASE/PHOSPHATASE FAMILY DOMAIN-CONTAINING PROTEIN 1"/>
    <property type="match status" value="1"/>
</dbReference>
<feature type="chain" id="PRO_5014629323" evidence="1">
    <location>
        <begin position="24"/>
        <end position="98"/>
    </location>
</feature>
<dbReference type="OrthoDB" id="5296317at2"/>
<dbReference type="KEGG" id="mfn:Ga0123462_0566"/>
<dbReference type="Gene3D" id="1.10.150.280">
    <property type="entry name" value="AF1531-like domain"/>
    <property type="match status" value="1"/>
</dbReference>